<sequence>MKNNKTKKLLIPITSSLVVSATIAAAIGASFRLNNEKETKSYLDFLITPTNVDNELEANKPRKEVAFNGSKLLLPFNHEVINELANLADTKHPLSGDWKQTVASATYSNENKAAAVKAAMKKLFNINVYNRNYNNFEKDTKSVNFGGLKVNADQFEIEWVSETNSEITFKFKTTTSGNNQEVNFTLPRFESKVVDASSMNEIERAIVTSFVVNLNSELPIDVPRTDIYNKIVPTNQPAGSKLGNDEFQLGRLFFKNKIKNLLTANASSGGNFNLTNLKYWYSLEQNALFVYDAISKKVFVLANWGLFLTPGDLLTDREIFENDTVGENVSPFANPKDRLANIQKALETKYKDKSINVNGIKLEGVTGFQDGSTTLDSTVKYVQHSSSNSSTNTEIPFRSWTVNYANSNKTPVKIFEINPYLHQTVGYVHESGVEDYYSGIIEVYKLLNESKKVKLGDIKKKNPNNYILKKFFLDATDVNVDQQNGNNGNKDARSIDVASASNVDHIVLELVQYGRKAALLVHNATSENTLGTKGQQDDRRAFAGRPLKMIIDDLPQLVNDSRYKATTLTDIVKYSFVPDEDIKNFKDFGQGSPVYNDITGLDNNEKNRVNLDRVRRNIGWASYQKIKAEHGIKTNKPDQGGGYVDFLGNNIPFNRLQVWTLTTLPNNNRNNFEDLKDKLYREHMAIVEYGPFRNKGPNQITAETVKIHGIVQFDTGTFIPYFPIEQPWNNGVYQSNRKELGDINGEEFQWPPKHWNTGEVVLKDDGLFTTFNILDIIGRAKEVDYENPLPNVPLSSDSSFNGEGYKIPKTPGEPPKKPLFDPASKLDLRDGYTNVVWPPDLETWAKNPSNTGARFGLYFVDLFKKRNPRFPHLGQLYNQKQHRYTDNWETGVLTGLETIQYFPEFGKIVISDNGYYRDYVGDKWVTKRRLKDGKLDPFNIIMYGFINVELAHNLISAIDLAKAGWDKEKAYKNKIANLPNSPIANGAKLLSQNFHVINPQLSDQKYKSEQNISSEANFNYSNSHQGNQKKYNIKNEDRFLINFETREGEKKKIYVLDYDIMEKDAIKGDSVFSNIDDFNKFFKGVLKEGEYVDLPESSISGQAIRKMLQDKEGKGALLTDNIPHTLSNIRVARVGDTIAINAKTSRFLPTQFPGLLSKDRISQLFNLHHQEYNLLINDLPLYYKDVDINLTIPDIKTLIDTGRTFEEEVKHQLDTKFRQQTHDNKIIFGAVNNPDIEVSDVNDLQIQDIDYDKKTFKIVDIRTNKSILVKVTKDAIPQVKYISAFTTNNNQPSLKNYGEDIKFISEDLVHKFTRLHGNGASGASTTLAEPNTYVSVVQNGAGQSDTANSYTRQLYQSEEATTNFPSNMNKDSTNAELRYDASKKRLIFIDNDGNKTSTSGSDKPKHPSALVITHIPLVVWAADLVNKPDGNNTTQPASQPSGTSQPVALAQSAPGTNKDEDTFVNEVLKNDGEVIKTINNLLTLNKDYNGVKWIGGAKVTNPHAAKYKLNSLLQIASDDLVNPKDPTDKRTKTIGVYDKYSYFIDLVDGSNVFSDYDKLYETIEGARLDKSGNGQKDSRTINLFKHKLEENSELVEINKSNDVNNSVRDSTATSSGSSVDDGKVKVGYIVHEETKGTETKKKGRFIIKGFIQEGNEENKPAIYVIDNVPNVVKSKGTYLPSVSKEEIIAKDGNEFNALIEKWKTNGSTSSNSNPKVWDGNKFTIGISTFDPDQVIFTFDKSRKYLTITDKTTFEKLAVVIFQNPIPKVVKNEGLYNWQDVVDNGMDIEKTINNKIKDLYGAPIDDNYDLTGYIYDSASSKPDEGYYVVKKDSDEVILIDNNRYTVNTQNPTTKQDKLFNGRDIFKDYDKFKTFYDKLTVNEQSLSQDANNQLKDWLDKQNKNAFKSSNNYNNIKVRKYKDAIILFADEQSSSATQNPNKRHILAINNLPRIVKDYEIKLKVPTLDELIDQQKSLEEVLKERLSKLGDNSETSKYKVDGWEFDASKTKITFDYTTDLITLTQEETKQSIKISSSSSLPSIKIVSANQTKKDNTNNNKSIDFSNLENAYIINSLYKEINQLSDYTTTDPGAKLFSALPLYVTQSDRHNLKDQFGLLTDDLKDTAHINQKLFNKDSKTLTIKYVPEKDLIVIKDSDSTPSALLIKENNRYTDKVDFAIPPRIATQTNNALDVKKLVDEHIKGLSATGDGAKLIGSYVVHDPEFAYAGQDEQFVTIKYSSTKDGAKDQKIYVVDRNKYHNVVSGSDLKETIVQKITDFNKIQSKGFKELTTLNSLSPSEQTLLKELFNKASNGDAANYQNIRYRFIIHNNKSEVIFVGTKNDNTHFPSNRTFYFKLTDLVNVTNDSVAELQTPGVWDVINAGFVWTEAFKRTWFKDAQNNYTIGTAKVAENNLEVDISTDHSYAIVKDNSKTENDKIIGYVVFKNKVEKIEKADYSEVPPQELKQLMDIISDIQENNNPDVAKAKIKDLDHVIKAKVSSFDMTSINAELIANGDILINDRKQPVSNYLLLTNVPKLFNSDSFYSLFELANSANDTVNPVELISKRWENNKRIEGKQVNNPVHSTEKTKPHFYAFTDGTSGTGTDAKDNLIYVYDKNIYKPEVAKAAIKEIQLYRASAIKTGSDIVTLDQFDNQEVRQLVQSSFNGWTNIKLRLFRTRMIVQGQENGATKYGFIAGLPDVLDASGLEFPDENTIIYEHDGDVDKAFAAVIKDENKTPRKDGKISIFSTLYDPAAVKLEFNNITGQVKLYNNNNFIRQFNPSIPMGKYSVIDANQRRYNISPQEAYKLVQAIKKASIVTDNQHKYSEIGEFAYLTTNLPIDINTQDATIEYIQEKNIIVVRGSNKYGNRLIIQNVPRVVLASNVNLYTIDEVIKNNQDLKKTVEEKVKEINSQRPESKSIGSFEIDGTLSIEAKTNNPEFITIKTDSTTKYKKEPIYLVDEVDYVKPIDTKALNTFITKNDLKTILVNTNSNYTLISSNNNLNNNSIQNLLANNSIIKDAEIKKVSLENKTVLVIKGKNALNKTKVLLLKNLPTIIFTKFDDPSHTVDQLSAYDLLAVSKESANTKTALENAYKKVLKDLAAKNSNKLRFNDVEHTIDDSLTVILNSNNDPYEFRVGLTKDGTLTEIGTIVLPKSAIPVHYIVNQPTNWTTNPNLAHQFYSKLTDNNPNLASLLEDENIKTILPTDFDKAADGLGIVNDVNNFGFYIINNKQLVLVKNAYVTVDHRSIYSLADVAKNNNDQLSTLEAKLDEIVKKEESERLIKDIKVPNNLGFERQLHNYNVISAPNFMRIFVIDNHKYKQQIEGVGVFVSNAALNKLLDKLRSNNNQTINSLDNDDLKKYFSKLNLTLEDAIVTLIQKDEKDILMVQSSSENTSDVYTIVNLPKTKNAKELGFNLPTVEDLINSNGDVNKAILDKIKDSSGQVTIDGQKYNANQITVVLNPDGSIALIAPDNKEITVVADNPLPVVKSMNANSNDYAKIFKLTSAIVGNQPENKEKPIVETNYEAIKEAPYIKQVLTTLYGFKLPDFSKAKVTYNRNSNQIVIYKEATADTFGNLLTINNVPQIIDAKDIFKLPEAIKNITNIDLYLTAQIKNRALESANKINQFEVADEFDLKLLDNRSDFVISPLNKTSHKDIYVISPYEFNKEPYSGSSIFKQLHEFNRIKTELEKSPLKEADSDLNKAVAYKTLNNKELDAFVANDKLLSEETKLLASEDKQYWILVDKNRISIINQLPAIIPQSSLGEDKKLPEASQIINNDGDISKAIIQSLTEGNKELKINDVKFNPKTVSVIVNKDQTITFIDPETNEQVSVVLDKPFPEFVTIDAKTHPSFNNISEVHKLRQLIEKDPGQDKPIKDLLELLGEDNENQDTPLADQSILPDSFKDKGTFKFDKDKNQLTFFNKDDKNPSYIVINNLQKTVDSSMLYDNKDVVANGLSAVATIRKKIEDLSNKSTSGSSTSSDKVTIGQFTIGKDISIQTLNNYNYALVDNKTNDVVYIIDNRFYDPQSINANNVFKTNEIVYRFNKLVLNENQDKKKSVRMGILADKDGIIKTDEMVEVLENIKNFDYGKVLVTYYDDQTYILEGFDKVSNNKRVLTLTNIKKVVNVSDKSASGTKPLPFTVARPEEIAAAKSIPAAYTKKLEEAGKENGGKVTIDGKQYDPKDLLVVENPDKSISIFEKDPSGNNKHIISFVDDNDPNNYTIKDSQEDKTIFKPENSDLNKLNNLLNSIKSSDEDKGDGFKSLKAIADKNTEFKEYLKTLKFDAIDSENAKIKYNPETNQILVSDGANPANIIILNDVLRVVDHTVVYQPEDVLVYNNNKKKAINEALKNKEKDDKGFVTIENYKGKPPFTLRTNKAKQITLIGNARSALELTLIDNNIYSDNVINGSEIFKNVRELESLLSKVKEAYDNNANKTLKYDASLNKELDDKLTKMNIAKNEAVLKYISPSQIMVYLPIKGTTNRGYNDQANIYLIDNIPQVLKITDSPIHFPSVDEVIKSDGNWIKATLDQIKNLPISTGGLVTIGNKKLNPNYVDVQITEDGSIQIFTFDPLKPNEKHLAVALSQTDANFKYPKYETRDGSYVDHRSINTVYEIFKQQAKEVNGEWTLPLSAFNNNEVIKQLLAKEFKKPETGLVDIEQDTAKLSYLPNLSKLVLKGSLKTNKDQEYILVINDVKNVILARELYSNNQVLDSNPSNAIINALEAKAAKNDFNVGILKYQIESATYKELEADQKVKSDSNIVDINNKLIYVIDDYIYKSITSQTWEQAIKNNDQLDQAIAQLNQAPNQFIPLNQLNNPELTALAKAQGFDLSTAKVATIDGKLQFVGVDANNNPIELTVPYINNVVSSDYVTVFDDSSLVQNNGDLNAAIKHSLTNEKLYPRNDKGEIKIGNHFVRPEEVLIDVVDGAVQLSIRDPNNLNKTKQLSKILLNKADNKIAKTNYFGYSGNNLNKEGWADVVRDLNNNEQIKANKPTSLEPFLSSLAINQVIKKGLDLSKATIEYNADKTKIVIRDNLEVNGNVFVIYDLPTASSLQSDVEETRVHTWWDDNARIWAPVLSAIIAILIATVGIVIGVVRKRKRKNHK</sequence>
<feature type="region of interest" description="Disordered" evidence="1">
    <location>
        <begin position="1426"/>
        <end position="1460"/>
    </location>
</feature>
<feature type="signal peptide" evidence="3">
    <location>
        <begin position="1"/>
        <end position="24"/>
    </location>
</feature>
<feature type="chain" id="PRO_5002193698" evidence="3">
    <location>
        <begin position="25"/>
        <end position="5096"/>
    </location>
</feature>
<dbReference type="EMBL" id="CP009770">
    <property type="protein sequence ID" value="AJQ45552.1"/>
    <property type="molecule type" value="Genomic_DNA"/>
</dbReference>
<dbReference type="HOGENOM" id="CLU_223304_0_0_14"/>
<proteinExistence type="predicted"/>
<evidence type="ECO:0000256" key="3">
    <source>
        <dbReference type="SAM" id="SignalP"/>
    </source>
</evidence>
<dbReference type="Proteomes" id="UP000032261">
    <property type="component" value="Chromosome"/>
</dbReference>
<evidence type="ECO:0000256" key="1">
    <source>
        <dbReference type="SAM" id="MobiDB-lite"/>
    </source>
</evidence>
<feature type="transmembrane region" description="Helical" evidence="2">
    <location>
        <begin position="5064"/>
        <end position="5087"/>
    </location>
</feature>
<keyword evidence="2" id="KW-1133">Transmembrane helix</keyword>
<dbReference type="STRING" id="42094.JM47_03235"/>
<dbReference type="RefSeq" id="WP_208894949.1">
    <property type="nucleotide sequence ID" value="NZ_CP009770.1"/>
</dbReference>
<keyword evidence="3" id="KW-0732">Signal</keyword>
<dbReference type="KEGG" id="ude:JM47_03235"/>
<protein>
    <submittedName>
        <fullName evidence="4">Uncharacterized protein</fullName>
    </submittedName>
</protein>
<evidence type="ECO:0000313" key="5">
    <source>
        <dbReference type="Proteomes" id="UP000032261"/>
    </source>
</evidence>
<keyword evidence="2" id="KW-0472">Membrane</keyword>
<accession>A0A0C5RMA6</accession>
<evidence type="ECO:0000256" key="2">
    <source>
        <dbReference type="SAM" id="Phobius"/>
    </source>
</evidence>
<keyword evidence="2" id="KW-0812">Transmembrane</keyword>
<dbReference type="PATRIC" id="fig|42094.4.peg.643"/>
<gene>
    <name evidence="4" type="ORF">JM47_03235</name>
</gene>
<feature type="compositionally biased region" description="Polar residues" evidence="1">
    <location>
        <begin position="1429"/>
        <end position="1446"/>
    </location>
</feature>
<reference evidence="4 5" key="1">
    <citation type="journal article" date="2015" name="Genome Announc.">
        <title>Genome Sequence of Ureaplasma diversum Strain ATCC 49782.</title>
        <authorList>
            <person name="Marques L.M."/>
            <person name="Guimaraes A.M."/>
            <person name="Martins H.B."/>
            <person name="Rezende I.S."/>
            <person name="Barbosa M.S."/>
            <person name="Campos G.B."/>
            <person name="do Nascimento N.C."/>
            <person name="Dos Santos A.P."/>
            <person name="Amorim A.T."/>
            <person name="Santos V.M."/>
            <person name="Messick J.B."/>
            <person name="Timenetsky J."/>
        </authorList>
    </citation>
    <scope>NUCLEOTIDE SEQUENCE [LARGE SCALE GENOMIC DNA]</scope>
    <source>
        <strain evidence="4 5">ATCC 49782</strain>
    </source>
</reference>
<evidence type="ECO:0000313" key="4">
    <source>
        <dbReference type="EMBL" id="AJQ45552.1"/>
    </source>
</evidence>
<organism evidence="4 5">
    <name type="scientific">Ureaplasma diversum</name>
    <dbReference type="NCBI Taxonomy" id="42094"/>
    <lineage>
        <taxon>Bacteria</taxon>
        <taxon>Bacillati</taxon>
        <taxon>Mycoplasmatota</taxon>
        <taxon>Mycoplasmoidales</taxon>
        <taxon>Mycoplasmoidaceae</taxon>
        <taxon>Ureaplasma</taxon>
    </lineage>
</organism>
<dbReference type="NCBIfam" id="NF033897">
    <property type="entry name" value="GUMAP_C"/>
    <property type="match status" value="1"/>
</dbReference>
<name>A0A0C5RMA6_9BACT</name>